<name>A0AA91ZRX5_9BACI</name>
<dbReference type="RefSeq" id="WP_097899240.1">
    <property type="nucleotide sequence ID" value="NZ_NVOR01000093.1"/>
</dbReference>
<evidence type="ECO:0000313" key="2">
    <source>
        <dbReference type="Proteomes" id="UP000221020"/>
    </source>
</evidence>
<gene>
    <name evidence="1" type="ORF">CON65_20405</name>
</gene>
<proteinExistence type="predicted"/>
<dbReference type="EMBL" id="NVOR01000093">
    <property type="protein sequence ID" value="PED80859.1"/>
    <property type="molecule type" value="Genomic_DNA"/>
</dbReference>
<comment type="caution">
    <text evidence="1">The sequence shown here is derived from an EMBL/GenBank/DDBJ whole genome shotgun (WGS) entry which is preliminary data.</text>
</comment>
<protein>
    <submittedName>
        <fullName evidence="1">Uncharacterized protein</fullName>
    </submittedName>
</protein>
<accession>A0AA91ZRX5</accession>
<dbReference type="AlphaFoldDB" id="A0AA91ZRX5"/>
<sequence length="160" mass="18502">MLKRPQFTTVLIRPNNLGHYLQFGYECKLNEMIKIDTEHLSNSSKNEVLVECDYCGIEYSTKFCYYHKSITLGLESGILKSCCDTCTKQHKKLKEVLVNKHGFKPLPTVKFKQFEKDLMNSMRKTAISKIKFHNNNSESNASYLEVAERVLNFYNGEKSG</sequence>
<reference evidence="1 2" key="1">
    <citation type="submission" date="2017-09" db="EMBL/GenBank/DDBJ databases">
        <title>Large-scale bioinformatics analysis of Bacillus genomes uncovers conserved roles of natural products in bacterial physiology.</title>
        <authorList>
            <consortium name="Agbiome Team Llc"/>
            <person name="Bleich R.M."/>
            <person name="Grubbs K.J."/>
            <person name="Santa Maria K.C."/>
            <person name="Allen S.E."/>
            <person name="Farag S."/>
            <person name="Shank E.A."/>
            <person name="Bowers A."/>
        </authorList>
    </citation>
    <scope>NUCLEOTIDE SEQUENCE [LARGE SCALE GENOMIC DNA]</scope>
    <source>
        <strain evidence="1 2">AFS092012</strain>
    </source>
</reference>
<organism evidence="1 2">
    <name type="scientific">Bacillus pseudomycoides</name>
    <dbReference type="NCBI Taxonomy" id="64104"/>
    <lineage>
        <taxon>Bacteria</taxon>
        <taxon>Bacillati</taxon>
        <taxon>Bacillota</taxon>
        <taxon>Bacilli</taxon>
        <taxon>Bacillales</taxon>
        <taxon>Bacillaceae</taxon>
        <taxon>Bacillus</taxon>
        <taxon>Bacillus cereus group</taxon>
    </lineage>
</organism>
<evidence type="ECO:0000313" key="1">
    <source>
        <dbReference type="EMBL" id="PED80859.1"/>
    </source>
</evidence>
<dbReference type="Proteomes" id="UP000221020">
    <property type="component" value="Unassembled WGS sequence"/>
</dbReference>